<keyword evidence="2 7" id="KW-0808">Transferase</keyword>
<organism evidence="9 10">
    <name type="scientific">Strongyloides stercoralis</name>
    <name type="common">Threadworm</name>
    <dbReference type="NCBI Taxonomy" id="6248"/>
    <lineage>
        <taxon>Eukaryota</taxon>
        <taxon>Metazoa</taxon>
        <taxon>Ecdysozoa</taxon>
        <taxon>Nematoda</taxon>
        <taxon>Chromadorea</taxon>
        <taxon>Rhabditida</taxon>
        <taxon>Tylenchina</taxon>
        <taxon>Panagrolaimomorpha</taxon>
        <taxon>Strongyloidoidea</taxon>
        <taxon>Strongyloididae</taxon>
        <taxon>Strongyloides</taxon>
    </lineage>
</organism>
<keyword evidence="6 7" id="KW-0012">Acyltransferase</keyword>
<protein>
    <recommendedName>
        <fullName evidence="7">Palmitoyltransferase</fullName>
        <ecNumber evidence="7">2.3.1.225</ecNumber>
    </recommendedName>
</protein>
<dbReference type="PROSITE" id="PS50216">
    <property type="entry name" value="DHHC"/>
    <property type="match status" value="1"/>
</dbReference>
<dbReference type="PANTHER" id="PTHR12246">
    <property type="entry name" value="PALMITOYLTRANSFERASE ZDHHC16"/>
    <property type="match status" value="1"/>
</dbReference>
<keyword evidence="5 7" id="KW-0472">Membrane</keyword>
<dbReference type="Proteomes" id="UP000035681">
    <property type="component" value="Unplaced"/>
</dbReference>
<dbReference type="AlphaFoldDB" id="A0AAF5DFB2"/>
<dbReference type="GO" id="GO:0019706">
    <property type="term" value="F:protein-cysteine S-palmitoyltransferase activity"/>
    <property type="evidence" value="ECO:0007669"/>
    <property type="project" value="UniProtKB-EC"/>
</dbReference>
<evidence type="ECO:0000259" key="8">
    <source>
        <dbReference type="Pfam" id="PF01529"/>
    </source>
</evidence>
<feature type="transmembrane region" description="Helical" evidence="7">
    <location>
        <begin position="364"/>
        <end position="388"/>
    </location>
</feature>
<evidence type="ECO:0000313" key="10">
    <source>
        <dbReference type="WBParaSite" id="TCONS_00010884.p1"/>
    </source>
</evidence>
<evidence type="ECO:0000256" key="6">
    <source>
        <dbReference type="ARBA" id="ARBA00023315"/>
    </source>
</evidence>
<keyword evidence="3 7" id="KW-0812">Transmembrane</keyword>
<sequence length="589" mass="69549">IKKNMIILNLILYVYINLYLLEGKVVYERYKRNNTTEIDTENEIMPETINYMCGTVNNCCLDHDVCYDDPRTDQGKCDNNFCNCIWNNYSNSKYCARWLYLTHCTTVKVLGYFPLIAARKITTREQFIDGINDFKTNEKTYLDEDKKINFTKREYLVKTRVILEFQSNTINKLKVNRMYFFLNYLILLLLNMELIKRTKNKIFKNNKNDSRKSFTKICPAPTWIDNIEKKDKIPNVGIFKRLLHPGPIFTLFLITTIAILSFYLHFVYFNYTINSIIFSICYAYLAGQLLMNYICACYYGPGYLPKNWEPIPNENKGKLQKCNRCQGYKAPRSHHCRKCNTCCMKMDHHCPYINNCLGFVNHKFFLLFMIYAIIGCTYSILISSIYIYDTYLVLTAPDDYFIDGQYFGHLSFKNIMCATVNFAFALAVNVALSLLLFIQMKAVIKNKTQIEGFIYDKMMLSQTLNEELKLSYPYDLGWWENFRQKILKAEKTSCSRKYEVVNDENEVSNILKIFLKYGLFITWNRPCCNNEDFIPIKTGEIYLVNKGTKHWIYGERIYPVSNSLIENKGWFPRRLARLYLDESFSEDEK</sequence>
<dbReference type="SUPFAM" id="SSF48619">
    <property type="entry name" value="Phospholipase A2, PLA2"/>
    <property type="match status" value="1"/>
</dbReference>
<evidence type="ECO:0000256" key="2">
    <source>
        <dbReference type="ARBA" id="ARBA00022679"/>
    </source>
</evidence>
<feature type="transmembrane region" description="Helical" evidence="7">
    <location>
        <begin position="275"/>
        <end position="299"/>
    </location>
</feature>
<comment type="domain">
    <text evidence="7">The DHHC domain is required for palmitoyltransferase activity.</text>
</comment>
<dbReference type="GO" id="GO:0050482">
    <property type="term" value="P:arachidonate secretion"/>
    <property type="evidence" value="ECO:0007669"/>
    <property type="project" value="InterPro"/>
</dbReference>
<comment type="similarity">
    <text evidence="7">Belongs to the DHHC palmitoyltransferase family.</text>
</comment>
<dbReference type="GO" id="GO:0006644">
    <property type="term" value="P:phospholipid metabolic process"/>
    <property type="evidence" value="ECO:0007669"/>
    <property type="project" value="InterPro"/>
</dbReference>
<evidence type="ECO:0000313" key="9">
    <source>
        <dbReference type="Proteomes" id="UP000035681"/>
    </source>
</evidence>
<dbReference type="EC" id="2.3.1.225" evidence="7"/>
<feature type="transmembrane region" description="Helical" evidence="7">
    <location>
        <begin position="7"/>
        <end position="27"/>
    </location>
</feature>
<comment type="catalytic activity">
    <reaction evidence="7">
        <text>L-cysteinyl-[protein] + hexadecanoyl-CoA = S-hexadecanoyl-L-cysteinyl-[protein] + CoA</text>
        <dbReference type="Rhea" id="RHEA:36683"/>
        <dbReference type="Rhea" id="RHEA-COMP:10131"/>
        <dbReference type="Rhea" id="RHEA-COMP:11032"/>
        <dbReference type="ChEBI" id="CHEBI:29950"/>
        <dbReference type="ChEBI" id="CHEBI:57287"/>
        <dbReference type="ChEBI" id="CHEBI:57379"/>
        <dbReference type="ChEBI" id="CHEBI:74151"/>
        <dbReference type="EC" id="2.3.1.225"/>
    </reaction>
</comment>
<dbReference type="InterPro" id="IPR001594">
    <property type="entry name" value="Palmitoyltrfase_DHHC"/>
</dbReference>
<feature type="transmembrane region" description="Helical" evidence="7">
    <location>
        <begin position="248"/>
        <end position="269"/>
    </location>
</feature>
<dbReference type="WBParaSite" id="TCONS_00010884.p1">
    <property type="protein sequence ID" value="TCONS_00010884.p1"/>
    <property type="gene ID" value="XLOC_004677"/>
</dbReference>
<dbReference type="InterPro" id="IPR039859">
    <property type="entry name" value="PFA4/ZDH16/20/ERF2-like"/>
</dbReference>
<feature type="transmembrane region" description="Helical" evidence="7">
    <location>
        <begin position="418"/>
        <end position="438"/>
    </location>
</feature>
<keyword evidence="9" id="KW-1185">Reference proteome</keyword>
<dbReference type="GO" id="GO:0004623">
    <property type="term" value="F:phospholipase A2 activity"/>
    <property type="evidence" value="ECO:0007669"/>
    <property type="project" value="InterPro"/>
</dbReference>
<accession>A0AAF5DFB2</accession>
<dbReference type="Pfam" id="PF01529">
    <property type="entry name" value="DHHC"/>
    <property type="match status" value="1"/>
</dbReference>
<dbReference type="GO" id="GO:0016020">
    <property type="term" value="C:membrane"/>
    <property type="evidence" value="ECO:0007669"/>
    <property type="project" value="UniProtKB-SubCell"/>
</dbReference>
<keyword evidence="4 7" id="KW-1133">Transmembrane helix</keyword>
<reference evidence="10" key="1">
    <citation type="submission" date="2024-02" db="UniProtKB">
        <authorList>
            <consortium name="WormBaseParasite"/>
        </authorList>
    </citation>
    <scope>IDENTIFICATION</scope>
</reference>
<dbReference type="InterPro" id="IPR036444">
    <property type="entry name" value="PLipase_A2_dom_sf"/>
</dbReference>
<evidence type="ECO:0000256" key="5">
    <source>
        <dbReference type="ARBA" id="ARBA00023136"/>
    </source>
</evidence>
<feature type="domain" description="Palmitoyltransferase DHHC" evidence="8">
    <location>
        <begin position="317"/>
        <end position="451"/>
    </location>
</feature>
<proteinExistence type="inferred from homology"/>
<evidence type="ECO:0000256" key="7">
    <source>
        <dbReference type="RuleBase" id="RU079119"/>
    </source>
</evidence>
<evidence type="ECO:0000256" key="3">
    <source>
        <dbReference type="ARBA" id="ARBA00022692"/>
    </source>
</evidence>
<feature type="transmembrane region" description="Helical" evidence="7">
    <location>
        <begin position="178"/>
        <end position="195"/>
    </location>
</feature>
<evidence type="ECO:0000256" key="4">
    <source>
        <dbReference type="ARBA" id="ARBA00022989"/>
    </source>
</evidence>
<evidence type="ECO:0000256" key="1">
    <source>
        <dbReference type="ARBA" id="ARBA00004141"/>
    </source>
</evidence>
<name>A0AAF5DFB2_STRER</name>
<comment type="subcellular location">
    <subcellularLocation>
        <location evidence="1">Membrane</location>
        <topology evidence="1">Multi-pass membrane protein</topology>
    </subcellularLocation>
</comment>